<dbReference type="PANTHER" id="PTHR12358">
    <property type="entry name" value="SPHINGOSINE KINASE"/>
    <property type="match status" value="1"/>
</dbReference>
<evidence type="ECO:0000256" key="1">
    <source>
        <dbReference type="ARBA" id="ARBA00001946"/>
    </source>
</evidence>
<evidence type="ECO:0000256" key="6">
    <source>
        <dbReference type="ARBA" id="ARBA00022840"/>
    </source>
</evidence>
<dbReference type="Gene3D" id="2.60.200.40">
    <property type="match status" value="1"/>
</dbReference>
<keyword evidence="4" id="KW-0547">Nucleotide-binding</keyword>
<comment type="cofactor">
    <cofactor evidence="1">
        <name>Mg(2+)</name>
        <dbReference type="ChEBI" id="CHEBI:18420"/>
    </cofactor>
</comment>
<dbReference type="Pfam" id="PF00781">
    <property type="entry name" value="DAGK_cat"/>
    <property type="match status" value="1"/>
</dbReference>
<evidence type="ECO:0000256" key="7">
    <source>
        <dbReference type="ARBA" id="ARBA00023209"/>
    </source>
</evidence>
<reference evidence="11" key="1">
    <citation type="journal article" date="2014" name="Int. J. Syst. Evol. Microbiol.">
        <title>Complete genome sequence of Corynebacterium casei LMG S-19264T (=DSM 44701T), isolated from a smear-ripened cheese.</title>
        <authorList>
            <consortium name="US DOE Joint Genome Institute (JGI-PGF)"/>
            <person name="Walter F."/>
            <person name="Albersmeier A."/>
            <person name="Kalinowski J."/>
            <person name="Ruckert C."/>
        </authorList>
    </citation>
    <scope>NUCLEOTIDE SEQUENCE</scope>
    <source>
        <strain evidence="11">CGMCC 4.7398</strain>
    </source>
</reference>
<organism evidence="11 12">
    <name type="scientific">Promicromonospora soli</name>
    <dbReference type="NCBI Taxonomy" id="2035533"/>
    <lineage>
        <taxon>Bacteria</taxon>
        <taxon>Bacillati</taxon>
        <taxon>Actinomycetota</taxon>
        <taxon>Actinomycetes</taxon>
        <taxon>Micrococcales</taxon>
        <taxon>Promicromonosporaceae</taxon>
        <taxon>Promicromonospora</taxon>
    </lineage>
</organism>
<evidence type="ECO:0000256" key="3">
    <source>
        <dbReference type="ARBA" id="ARBA00022679"/>
    </source>
</evidence>
<dbReference type="PANTHER" id="PTHR12358:SF54">
    <property type="entry name" value="SPHINGOSINE KINASE RELATED PROTEIN"/>
    <property type="match status" value="1"/>
</dbReference>
<accession>A0A919FIA6</accession>
<name>A0A919FIA6_9MICO</name>
<reference evidence="11" key="2">
    <citation type="submission" date="2020-09" db="EMBL/GenBank/DDBJ databases">
        <authorList>
            <person name="Sun Q."/>
            <person name="Zhou Y."/>
        </authorList>
    </citation>
    <scope>NUCLEOTIDE SEQUENCE</scope>
    <source>
        <strain evidence="11">CGMCC 4.7398</strain>
    </source>
</reference>
<dbReference type="InterPro" id="IPR016064">
    <property type="entry name" value="NAD/diacylglycerol_kinase_sf"/>
</dbReference>
<protein>
    <submittedName>
        <fullName evidence="11">Sphingosine kinase</fullName>
    </submittedName>
</protein>
<dbReference type="Pfam" id="PF19279">
    <property type="entry name" value="YegS_C"/>
    <property type="match status" value="1"/>
</dbReference>
<evidence type="ECO:0000256" key="4">
    <source>
        <dbReference type="ARBA" id="ARBA00022741"/>
    </source>
</evidence>
<dbReference type="InterPro" id="IPR001206">
    <property type="entry name" value="Diacylglycerol_kinase_cat_dom"/>
</dbReference>
<keyword evidence="8" id="KW-1208">Phospholipid metabolism</keyword>
<dbReference type="Proteomes" id="UP000627369">
    <property type="component" value="Unassembled WGS sequence"/>
</dbReference>
<dbReference type="InterPro" id="IPR017438">
    <property type="entry name" value="ATP-NAD_kinase_N"/>
</dbReference>
<keyword evidence="7" id="KW-0594">Phospholipid biosynthesis</keyword>
<evidence type="ECO:0000256" key="5">
    <source>
        <dbReference type="ARBA" id="ARBA00022777"/>
    </source>
</evidence>
<feature type="region of interest" description="Disordered" evidence="9">
    <location>
        <begin position="326"/>
        <end position="347"/>
    </location>
</feature>
<dbReference type="GO" id="GO:0005524">
    <property type="term" value="F:ATP binding"/>
    <property type="evidence" value="ECO:0007669"/>
    <property type="project" value="UniProtKB-KW"/>
</dbReference>
<dbReference type="SMART" id="SM00046">
    <property type="entry name" value="DAGKc"/>
    <property type="match status" value="1"/>
</dbReference>
<keyword evidence="7" id="KW-0443">Lipid metabolism</keyword>
<gene>
    <name evidence="11" type="ORF">GCM10017772_04740</name>
</gene>
<keyword evidence="7" id="KW-0444">Lipid biosynthesis</keyword>
<evidence type="ECO:0000256" key="2">
    <source>
        <dbReference type="ARBA" id="ARBA00005983"/>
    </source>
</evidence>
<evidence type="ECO:0000313" key="12">
    <source>
        <dbReference type="Proteomes" id="UP000627369"/>
    </source>
</evidence>
<feature type="domain" description="DAGKc" evidence="10">
    <location>
        <begin position="9"/>
        <end position="138"/>
    </location>
</feature>
<evidence type="ECO:0000256" key="9">
    <source>
        <dbReference type="SAM" id="MobiDB-lite"/>
    </source>
</evidence>
<evidence type="ECO:0000259" key="10">
    <source>
        <dbReference type="PROSITE" id="PS50146"/>
    </source>
</evidence>
<keyword evidence="6" id="KW-0067">ATP-binding</keyword>
<dbReference type="EMBL" id="BNAS01000001">
    <property type="protein sequence ID" value="GHH65830.1"/>
    <property type="molecule type" value="Genomic_DNA"/>
</dbReference>
<dbReference type="GO" id="GO:0016301">
    <property type="term" value="F:kinase activity"/>
    <property type="evidence" value="ECO:0007669"/>
    <property type="project" value="UniProtKB-KW"/>
</dbReference>
<evidence type="ECO:0000256" key="8">
    <source>
        <dbReference type="ARBA" id="ARBA00023264"/>
    </source>
</evidence>
<evidence type="ECO:0000313" key="11">
    <source>
        <dbReference type="EMBL" id="GHH65830.1"/>
    </source>
</evidence>
<keyword evidence="3" id="KW-0808">Transferase</keyword>
<dbReference type="GO" id="GO:0008654">
    <property type="term" value="P:phospholipid biosynthetic process"/>
    <property type="evidence" value="ECO:0007669"/>
    <property type="project" value="UniProtKB-KW"/>
</dbReference>
<dbReference type="Gene3D" id="3.40.50.10330">
    <property type="entry name" value="Probable inorganic polyphosphate/atp-NAD kinase, domain 1"/>
    <property type="match status" value="1"/>
</dbReference>
<comment type="caution">
    <text evidence="11">The sequence shown here is derived from an EMBL/GenBank/DDBJ whole genome shotgun (WGS) entry which is preliminary data.</text>
</comment>
<keyword evidence="5 11" id="KW-0418">Kinase</keyword>
<keyword evidence="12" id="KW-1185">Reference proteome</keyword>
<dbReference type="SUPFAM" id="SSF111331">
    <property type="entry name" value="NAD kinase/diacylglycerol kinase-like"/>
    <property type="match status" value="1"/>
</dbReference>
<dbReference type="PROSITE" id="PS50146">
    <property type="entry name" value="DAGK"/>
    <property type="match status" value="1"/>
</dbReference>
<comment type="similarity">
    <text evidence="2">Belongs to the diacylglycerol/lipid kinase family.</text>
</comment>
<sequence>MSSHATRSSSTKHAAVIVNPVGVDTVRLRSVVALEEERHGWGPHLWFETTIEDPGQLAARTALQLDPAVVIVAGGDGTIRAVAEEVVSSGIPLAVVPGGTGNLLARDLGLLAGFEASVRTAFTGSDRAIDVGIAELEREHGPATTHLFLVMTGIGLDASMASGTNSILKRRIGWLAYADPISRSVLGNERFLMHYRVDGATERSISAHTVIVGNCGTLTAGILLLPDAEVDDGLLDVVLLRPQGFWQWLRVGSRLTIGGILQRTSGGRVVLQAAPRLRAMEYVQARRLAARFDSPQNIELDGDSFGPITAARIGLRPRALRVRVPRQSSVPHRPGARSGVPLGVGGGRPEVDHLARLVTDDPGVVPRFDAHDVVGSDLALGAVVHHHAHPPRDHVTEVG</sequence>
<dbReference type="InterPro" id="IPR045540">
    <property type="entry name" value="YegS/DAGK_C"/>
</dbReference>
<dbReference type="InterPro" id="IPR050187">
    <property type="entry name" value="Lipid_Phosphate_FormReg"/>
</dbReference>
<dbReference type="RefSeq" id="WP_229872067.1">
    <property type="nucleotide sequence ID" value="NZ_BNAS01000001.1"/>
</dbReference>
<proteinExistence type="inferred from homology"/>
<dbReference type="AlphaFoldDB" id="A0A919FIA6"/>